<reference evidence="2" key="1">
    <citation type="journal article" date="2014" name="Int. J. Syst. Evol. Microbiol.">
        <title>Complete genome sequence of Corynebacterium casei LMG S-19264T (=DSM 44701T), isolated from a smear-ripened cheese.</title>
        <authorList>
            <consortium name="US DOE Joint Genome Institute (JGI-PGF)"/>
            <person name="Walter F."/>
            <person name="Albersmeier A."/>
            <person name="Kalinowski J."/>
            <person name="Ruckert C."/>
        </authorList>
    </citation>
    <scope>NUCLEOTIDE SEQUENCE</scope>
    <source>
        <strain evidence="2">CGMCC 4.7201</strain>
    </source>
</reference>
<accession>A0A917ZYV1</accession>
<evidence type="ECO:0000256" key="1">
    <source>
        <dbReference type="SAM" id="MobiDB-lite"/>
    </source>
</evidence>
<reference evidence="2" key="2">
    <citation type="submission" date="2020-09" db="EMBL/GenBank/DDBJ databases">
        <authorList>
            <person name="Sun Q."/>
            <person name="Zhou Y."/>
        </authorList>
    </citation>
    <scope>NUCLEOTIDE SEQUENCE</scope>
    <source>
        <strain evidence="2">CGMCC 4.7201</strain>
    </source>
</reference>
<comment type="caution">
    <text evidence="2">The sequence shown here is derived from an EMBL/GenBank/DDBJ whole genome shotgun (WGS) entry which is preliminary data.</text>
</comment>
<name>A0A917ZYV1_9ACTN</name>
<feature type="region of interest" description="Disordered" evidence="1">
    <location>
        <begin position="1"/>
        <end position="23"/>
    </location>
</feature>
<protein>
    <submittedName>
        <fullName evidence="2">Uncharacterized protein</fullName>
    </submittedName>
</protein>
<evidence type="ECO:0000313" key="2">
    <source>
        <dbReference type="EMBL" id="GGO97997.1"/>
    </source>
</evidence>
<organism evidence="2 3">
    <name type="scientific">Wenjunlia tyrosinilytica</name>
    <dbReference type="NCBI Taxonomy" id="1544741"/>
    <lineage>
        <taxon>Bacteria</taxon>
        <taxon>Bacillati</taxon>
        <taxon>Actinomycetota</taxon>
        <taxon>Actinomycetes</taxon>
        <taxon>Kitasatosporales</taxon>
        <taxon>Streptomycetaceae</taxon>
        <taxon>Wenjunlia</taxon>
    </lineage>
</organism>
<keyword evidence="3" id="KW-1185">Reference proteome</keyword>
<dbReference type="Proteomes" id="UP000641932">
    <property type="component" value="Unassembled WGS sequence"/>
</dbReference>
<dbReference type="RefSeq" id="WP_229698884.1">
    <property type="nucleotide sequence ID" value="NZ_BMMS01000036.1"/>
</dbReference>
<gene>
    <name evidence="2" type="ORF">GCM10012280_61100</name>
</gene>
<evidence type="ECO:0000313" key="3">
    <source>
        <dbReference type="Proteomes" id="UP000641932"/>
    </source>
</evidence>
<proteinExistence type="predicted"/>
<dbReference type="AlphaFoldDB" id="A0A917ZYV1"/>
<dbReference type="EMBL" id="BMMS01000036">
    <property type="protein sequence ID" value="GGO97997.1"/>
    <property type="molecule type" value="Genomic_DNA"/>
</dbReference>
<sequence>MERGLSPWGADAKAGADDEQTPTDRWLEAVEGMPPLEGPAGTAERLLLLLHYGIDWKNSWVGERRSTYWDKLLPDRVLLAAIPSGSLRRFWREVTQALESRPRNAAERAEVEQLLRADDEAVLEVLRWEAEALLLRTRLTADAVRFRRQAASAADDHLGAADLEAKDLGTSPFEATHKDSAI</sequence>